<feature type="region of interest" description="Disordered" evidence="7">
    <location>
        <begin position="3194"/>
        <end position="3218"/>
    </location>
</feature>
<evidence type="ECO:0000256" key="1">
    <source>
        <dbReference type="ARBA" id="ARBA00001974"/>
    </source>
</evidence>
<dbReference type="STRING" id="554055.A0A2P6VEL4"/>
<dbReference type="Pfam" id="PF01134">
    <property type="entry name" value="GIDA"/>
    <property type="match status" value="2"/>
</dbReference>
<dbReference type="Proteomes" id="UP000239649">
    <property type="component" value="Unassembled WGS sequence"/>
</dbReference>
<protein>
    <submittedName>
        <fullName evidence="11">tRNA uridine(34) 5-carboxymethylaminomethyl synthesis enzyme</fullName>
    </submittedName>
</protein>
<dbReference type="Pfam" id="PF06101">
    <property type="entry name" value="Vps62"/>
    <property type="match status" value="2"/>
</dbReference>
<evidence type="ECO:0000259" key="8">
    <source>
        <dbReference type="SMART" id="SM00233"/>
    </source>
</evidence>
<dbReference type="Pfam" id="PF21680">
    <property type="entry name" value="GIDA_C_1st"/>
    <property type="match status" value="1"/>
</dbReference>
<dbReference type="InterPro" id="IPR026854">
    <property type="entry name" value="VPS13_N"/>
</dbReference>
<feature type="compositionally biased region" description="Gly residues" evidence="7">
    <location>
        <begin position="1279"/>
        <end position="1288"/>
    </location>
</feature>
<dbReference type="GO" id="GO:0005739">
    <property type="term" value="C:mitochondrion"/>
    <property type="evidence" value="ECO:0007669"/>
    <property type="project" value="GOC"/>
</dbReference>
<feature type="domain" description="tRNA uridine 5-carboxymethylaminomethyl modification enzyme C-terminal subdomain" evidence="10">
    <location>
        <begin position="5862"/>
        <end position="5932"/>
    </location>
</feature>
<name>A0A2P6VEL4_9CHLO</name>
<feature type="region of interest" description="Disordered" evidence="7">
    <location>
        <begin position="3546"/>
        <end position="3584"/>
    </location>
</feature>
<evidence type="ECO:0000256" key="5">
    <source>
        <dbReference type="ARBA" id="ARBA00022630"/>
    </source>
</evidence>
<dbReference type="SMART" id="SM00233">
    <property type="entry name" value="PH"/>
    <property type="match status" value="1"/>
</dbReference>
<dbReference type="InterPro" id="IPR009291">
    <property type="entry name" value="Vps62"/>
</dbReference>
<feature type="compositionally biased region" description="Low complexity" evidence="7">
    <location>
        <begin position="2567"/>
        <end position="2586"/>
    </location>
</feature>
<feature type="compositionally biased region" description="Low complexity" evidence="7">
    <location>
        <begin position="1289"/>
        <end position="1298"/>
    </location>
</feature>
<comment type="caution">
    <text evidence="11">The sequence shown here is derived from an EMBL/GenBank/DDBJ whole genome shotgun (WGS) entry which is preliminary data.</text>
</comment>
<feature type="region of interest" description="Disordered" evidence="7">
    <location>
        <begin position="3041"/>
        <end position="3113"/>
    </location>
</feature>
<feature type="region of interest" description="Disordered" evidence="7">
    <location>
        <begin position="4207"/>
        <end position="4231"/>
    </location>
</feature>
<sequence>MFESYVVYYLNQYLGRYVDGIDQKSLRISIYKGDVVLRNLRLRPDALASLDLPVTVRAGLLGSLTLKVPWSSLGTVPVEVKVDRLFLLASPKTEEERNRGVRREDGIEPAFQLAKRQRVSAQEERWVEELQAASEQEEKMRAAGGAAAPEAGGGVGGMLKAVIDTVIGNLQLSITNVHIRYEDAYTNPGHPFACGLTLDALTGYTVDELGKEAFITNNPLAMLRKALRLRRMAFYFDTDAEFWMPGGAGSWVKLAPADWDTWFMPGIGADALERGGTARHRQYVLQPVDGQALYMRRGAGEKHKDEEPVMEVDFTLDCVAVRLSQPQYQSYHLLLSEVSSFSARLAHSAYRPRLRPAAGEQARLWWRYAVKAVQQQVLARKLTWSQAVKFAGMRKEYVSLYSEHLRSPIDPARPRDRLPKGIVDMDRELPEQTIVMFRRLAYLKLQREKRKAAAEAAAAGKGAGAGGWLSWLAGGGGGAKESRPAGAGQEGEAAPELSKEEYDRLLQLVTDQEQGLRLGTQTPFTLLTRIKARVGSASAILVAADGTRVLRGGLEGIHLGISRYPETLRVELGVTAMGVESPEGTFIQTGAQLQRVRSATDLSEELEIGGEAAGCQALAVQFTQKPQDGSADAVLDIVLTPSYVYYSASAVDRVVAFFKTPEQLDFSNLSAQATTQLERARRLAAQYAAAALQNRPKLRLHLVLDAPKVAIPAVDASGRATLALDFGRFIVESDFQAAEKLPAEEAALYECVRLRVADVAAYVADGEFDWQQQDKSGPLVPLLERTAMDIALQAARFADPRYPALRLQPSIPVLHFYLSPGRMGRMLRVIRAALPAGGDGGAAGGGSAGGAQAGAGGAAQQELWRQHAEYEGPVRVLTWSGLGRTVVTWCPRHGILYQGKLYLYEGPQPGAKLAATESVWTERRAIRVPPDKMGGVEHVVALCPESLDLTRLAESTSSLVLRLDSEEQADAWLRHLQQTRQAMLSLAGETGALLPPDWEEASSTVSGTEADEAAAAGGLTAAHGVPPGARAAEAGQVPAVVFQIDAELGELAIFGGGRQPDPWWPPDEVDGQPRSGGGTPAGTPRAPPLPDDGFVSVDGEVPLIVMRAAGGTCHFTYGAEGMTVHTALGSLEIEDLLVGQRCPKNRFLASSRMGAEPIGEDVFFDAEERLASVGSTSSAGSTPRGGLSPASPSPLGPACQALSPSQDLAEFVFKLRQPGTPSYEGVDTSLDVTLSSLYFFCNRPTVAALITMGIDIGAAASTAFGGSDAASAGADTGAGSAGVGGGGEQEACQAEGEPEAAGAAGAAAAAAAGAAVAGAGVEDTVDQVRLLGGGTGDAGERSTFRFTASLGTLQAVQNYEGGGCHALSQASVDAFSFSLDIKPDTSLRITTTLGNVQALDCTLPEGHPYHQACGLREGSTNSLVSLEFCSLPPCYRHPAVPEGLQYYTLQAQLSELQLVFLYRFLQENLTYISTMLAMRLPPLEGAQDAQATPVAPEAAAAHAAPASPGSPRGAAAAAAPEEQGGGGGGGGVAEAVNQAAAPAAAPLQPFVLLLDVQASAPNICLPRSSDSLDSIEVDLGSLTLKTQRVVAQSPLPAAGSGAFPLLVEDVDLCFSGVGCTVVQGSKRGSNVMRNAESGWRLHWRRPLQAVLRGDQPMFDLSLDVPFLKAAVSDTEYQLMTSVASDNFAEDPQLPAGASWLNDHYQAILLQQQEAALAAAQAAQESAEAAAAEQQGATGDEAAAGALARSSLQRGDQAEGGATPAKKDKSRTSVRVAVSIGEIELELRRGLEGAAAPQPLARFTLADLWVAYRNTEQGSMFVSVCVPRVEARDLRPEVPPELSLAISSGHKASFLMLEWAAAPGMAHQALALTLQKPTLVAELSFLLAVTQFVVPTFAFVKNRPIPFVTHDVALGAEPHAADGDLFLCPTVRLLADSPASCAFEYDGQGHRLVLPDKEHLDEQLPLILVGAGRTLRLRNLRLVNSASLAVCLQLAPGARLLASPDDGVELKDYLADDPELARQLSATSGPPSLAGTVLLNRTLSPQRRGTLEMAGAPGAGGGELSSPRRSARQPTTPLSPARSSGAAHIFSPAASQPMALAAAQQQQQRSTIEVLLSAVGVGLQFVHLDGAAAHGGSRPGSSAGSRPGSVAGSWQDSAVHSRQGSGIDLEVAASQALAAGASSGALAGGRRATQAQGAQAQPGAARAVQMLAANFDLELSYRLQDLEQSGRVAVQGLRVETRYIQDMAARMAQRDQQDARHKRKLRGQREASVLDPCRLKLDFKLVAAGGEGEGATPSSADVRLEASDLRLTLSPDVLELGGLLAASALEPLMQPQPDQPLASCNQFERVWSYDPAGLFSSQPGGAPAVSLAVTGAEGGVTVWRAKTPTGYAVAGDVVTPGASQPTFEVMAVAVNSGLAAYPTSYTRVWAGGGAAIWRPVAPQGYVSVGDLFSADGAEPELSAMVCLHVGTLVDSSPGERLTLPPQLAHAPAVTATAAAAVPRVDLWCLDNSMGTFFAGTQQLPPPEQNFDLRNPLGVTPAALLAIGAAAEVVWAAPPRQPDRDGARPQDVQQPPAAAAGQQRQLGGVAKQQAPAEMFRQFEHSRRELRAETVARLVTPSVVDFRRICAVEADEGGGSGMSIWRPVPPPGYAALGDCLARGLDPPPAASVIQDTGAEEGFGHGSGLPLVKAPRGFEPVWEDVSVAPNLRLVIWKPMPYPGYVAMGCVAGISTDPPPRSCVKCLRADAAARGSPGRSPTWAVRATNERGAAMPPLTAWTVDEKLHTFVVSPLPPEKAEPPLHSWRLRQPASEQAEVPAAQQAAGGVNVVIKGGQAAVQLQDAFHVPLLELSLGAVEAGVRGPSRSVVQAYLGFKLGVWSYNRAVRDWEPVLEPWDVIAQCAANYGTRMANGIDPGVAVSVKSSSDCVRATLAFSALHSILTAYSDWQQLHGHGGDGGRALRALAAAGGGAAMHVLVDNRLGVEAAMELDHGDSLQLVKLPLGSATPIVKPLPSFPLRQGEVALTVDALPHNLLLIDIQQAMRSASSSDDTPSGQGERAPGGAAEGSGEQRGQLYCRVRLEAGGGTPRGGPSSPGGSSTGRLSSAPSFKGWSSEGGTPARTRALPLAAGGVVAWHERLILPLPMLPASTDETLVFEVWDAAAGGGRGACLGSTTLPVPVRSLRHREEHDAEVCFGVPSGSGNSGRASASGQQVGSGGGVASGDKQQLRLQLSYMLQKQWSHGLMTGSAQPAPHAWHAEASTAGQRALSLNSQAGCWAVIPAFGQQKAAGGAGGKAGGGAGASAGSASVIPLRVGKESVVVESSVVHGSRREVLRALCQLVNTTGLTLEACLVEVEDSEWQHVASRSGSVSAAVSADSVEEEVFENERFARNASGAQWGAANLRSREDPRRFQYALQQADSFPQVDPPRGWEWESAWELEHGPSTGGDGWAYGPDFKSLHFPPPAGADKPGLNDFVRRRRWVRRRRRTGGDPSQRISMADALGGQQPRAGTVATHRQALGCAAPGEALPLPLGWSTPGRQLQLRPVLPAAPAAGDAAQQQGEQQGGGEEGLQGLPSAEVSHEGAEQQLQALHDWSRGSSEGQHTLKLDSLDETITRLVCCPSLHSRAMGSAGSELDVADLWFSVTVEGDTLAGSKAAGAMTDWRVVVSAPLRLTNHLPVPGSLLVWEQQPGATRELVGRQTVQVACGATVPIHTVNMRRVVSFSFYPEGYEWAEPAPTVLSEGLQGRGRGRPALPGRFRLVRPGSSIPLEVFIQRSIDWGAWVLEAREELDPGSVVANGVPMSVSLLSPLWIVNATSLAVDAVIVPLDAPPPSHSKTQTASAMLKGKRAPASVPAAEGLQRDTVHVVDTDDRNPEQRGDFRGRRFVAPSSLELLSYPLPSLLAQSASQQQLPTGAGSSSGAGASDQHAAVQRRRYGVRLRVAGSGWTPPLALDMGEVASGGSQQQANGGSGLMQSSRPLLIRALTNETGMVHEVVARLEVSAQGSAQVLRLEPHVVISNRTAVSLQLLQSRLQLADAPAAFARPVGAVVAEGGASFTQASRGLNAALMSAGGPPLVRPARSSLTAASLMSGGEESFGSVASTLSGASSQWDRAPSLMPSGASPLVQMNAASFRQQVQRNAVLDLAAGAASMPLPLSAGLLNHTLSFRCVPPPAYAAAAAADSLPLWSRPVTIKPDAEGQLFVVVPVIPAEEEGQGGDGGDGGTGDAAHLTASGGSASTAGWPPAVAILRLSVHRRGPGAVHVVLESMQSDPPYLLENRTLLPLQYRQAHVRGAPLHTLEPLSAAGYVWEFSMAGAPHNLELQETAGKGQTYALDAPDEQDGEPASGGARAPPLALSAYPHQCSIKVSYFEQVTMGPAGVTRIGGESSGVLGRGGIDRVLQVAPGHEPLLTASAKALAPAKPDLSVAFELPGLEVSLVDHTPRELLLLSAAGLKAAAVLGSNPASSYKSVRLSVQRLQLDNMLPATPFPVVLAPALQQPPGAGGQPVLAVTLTSVLGGARGRSYMPLVAVRWPVTLQLAISEALVWSCHQLVLRLQADLEGVAEAGGGATVAASDVPVRIRLLSVDGLRTEISFQGDPLSRPRDLAGGLIGQVIDMASFQAAPVSLQGLNEENLTMLQSALSANIAQHYRSQLFGVTLSLVRSFGLAGGTARALGAISAAVAKLADHGDPKAKARAKEAEKQKRSVTDVGDGMLEGVGAIGSSFLRGFRGLVEKPLQGAKQAGIEGAAKGVAKGIVGVFANPVSGFLEAMSATAEGVEATFGKPKDRLLVAERRRPPRVVSGEGKLLPLMRNGSTKQSSIEQIGQALLRNTLLTQPDALRRLRQGGAVEAYEEHFVLPEDRVLLLTSAGVLLVHAPGFAQLDGAAEIGAITVSDVAPGRVQWSVGWDDLLCFELLWGRGGGHNPDRLIVHRKGTPGWMEQESLAHQVKCFEGTPQASQIKLVAQKVHRKYYLDPLRSNQQWSRRHEAASLPAGTPLEQLPLTMPCMDFQLTWHTNPRKQPVVSFWRPQAPAGYRAVGDVLALGLEPPTAPVPCFRDDVGLRLSSAAAAAAVGAGRQAPGGEPPAAMPPREFSLIWRYNGKRPVTVWMPVAPPGYAALGAIVRGEPEVPPAEEYLCVRSDLTETARVFNSPIWSYDPVPALAAAAQSALRGGMASSPPLPHHPEGWKVSVWQVDNRLGTFIAVRANSPPPPDVPRTPLLSTSIMWRRALRTWAHAAATASCDVVVVGGGHAGTEAAAAAVRRGASTILVTPSPAASIGEMSCNPSIGGLAKGTLVREVDALDGLMARAADAAGIQFRMLNASKGPAVRGPRAQMDRVLYKRAVQALLAGAGPRLEVLDGAVVDLLVEDRPGPGHSSSSSSSSSGADGGGGPAVAGVVLVSGERIRCRAVVITTGTFLRGVIHVGSQSRPAGRIASLISAQAAAKPEAAAAAVRAAEMTDQADEVAAGAATQLAQRFAGLGFALGRLKTGTPPRLDGRTIDWSVCEAQPGDAPPTPFSFLHLQQRGWAPPAAQVPCFGTRTTAATQALVQECMASGRGARFDSGLTMAQGGSVEPRYCPSLETKFGRFPGRTHHVWLEPEGLGTDVVYPNGLSNSMEPADQLRLLQTVPGLERSRMLVPAYAVEYDYVDPRELKPTLETRRLGGLYLAGQINGTTGYEEAAAQGLVAGANAAGPADPLLLSRADGYAGVLVDDLVGRGTAEPYRMLSARAEFRLSLRPDNADLRLTELGVQLGLVGEERAAGFAARRAEIEETEALLDSVRLSSSAWGRQGFQVAQDGGWVSAAAMLTRPGTSLGQLAGAAEAEQAPGWQQLAELAAVGGGGGGGGDGRAAGAHGGHSSSGVATAVYNCHYRPYLKKMEAEVAELRRDEALRIPAALNYSSLQLSAEDREKLTAARPASLAAAQRIPGVTPAALLLLLQHVRKRQPRGGGGGGGGSGSERSRVAQAAAAEAGAGT</sequence>
<feature type="region of interest" description="Disordered" evidence="7">
    <location>
        <begin position="475"/>
        <end position="496"/>
    </location>
</feature>
<dbReference type="InterPro" id="IPR001849">
    <property type="entry name" value="PH_domain"/>
</dbReference>
<dbReference type="GO" id="GO:0016020">
    <property type="term" value="C:membrane"/>
    <property type="evidence" value="ECO:0007669"/>
    <property type="project" value="InterPro"/>
</dbReference>
<feature type="region of interest" description="Disordered" evidence="7">
    <location>
        <begin position="1056"/>
        <end position="1090"/>
    </location>
</feature>
<dbReference type="InterPro" id="IPR026847">
    <property type="entry name" value="VPS13"/>
</dbReference>
<feature type="region of interest" description="Disordered" evidence="7">
    <location>
        <begin position="1174"/>
        <end position="1201"/>
    </location>
</feature>
<evidence type="ECO:0000256" key="2">
    <source>
        <dbReference type="ARBA" id="ARBA00006545"/>
    </source>
</evidence>
<evidence type="ECO:0000313" key="12">
    <source>
        <dbReference type="Proteomes" id="UP000239649"/>
    </source>
</evidence>
<feature type="region of interest" description="Disordered" evidence="7">
    <location>
        <begin position="3479"/>
        <end position="3509"/>
    </location>
</feature>
<feature type="compositionally biased region" description="Low complexity" evidence="7">
    <location>
        <begin position="3196"/>
        <end position="3209"/>
    </location>
</feature>
<feature type="domain" description="Peroxin/Ferlin" evidence="9">
    <location>
        <begin position="3445"/>
        <end position="3484"/>
    </location>
</feature>
<dbReference type="PANTHER" id="PTHR16166:SF93">
    <property type="entry name" value="INTERMEMBRANE LIPID TRANSFER PROTEIN VPS13"/>
    <property type="match status" value="1"/>
</dbReference>
<comment type="similarity">
    <text evidence="2">Belongs to the VPS13 family.</text>
</comment>
<evidence type="ECO:0000259" key="9">
    <source>
        <dbReference type="SMART" id="SM00694"/>
    </source>
</evidence>
<feature type="region of interest" description="Disordered" evidence="7">
    <location>
        <begin position="2043"/>
        <end position="2085"/>
    </location>
</feature>
<dbReference type="SMART" id="SM01228">
    <property type="entry name" value="GIDA_assoc_3"/>
    <property type="match status" value="1"/>
</dbReference>
<feature type="region of interest" description="Disordered" evidence="7">
    <location>
        <begin position="5362"/>
        <end position="5383"/>
    </location>
</feature>
<dbReference type="Pfam" id="PF12624">
    <property type="entry name" value="VPS13_N"/>
    <property type="match status" value="1"/>
</dbReference>
<keyword evidence="5" id="KW-0285">Flavoprotein</keyword>
<dbReference type="OrthoDB" id="508386at2759"/>
<dbReference type="FunFam" id="1.10.150.570:FF:000001">
    <property type="entry name" value="tRNA uridine 5-carboxymethylaminomethyl modification enzyme MnmG"/>
    <property type="match status" value="1"/>
</dbReference>
<feature type="region of interest" description="Disordered" evidence="7">
    <location>
        <begin position="2557"/>
        <end position="2586"/>
    </location>
</feature>
<feature type="compositionally biased region" description="Low complexity" evidence="7">
    <location>
        <begin position="3546"/>
        <end position="3558"/>
    </location>
</feature>
<feature type="compositionally biased region" description="Low complexity" evidence="7">
    <location>
        <begin position="2132"/>
        <end position="2152"/>
    </location>
</feature>
<feature type="region of interest" description="Disordered" evidence="7">
    <location>
        <begin position="3901"/>
        <end position="3925"/>
    </location>
</feature>
<feature type="compositionally biased region" description="Low complexity" evidence="7">
    <location>
        <begin position="1729"/>
        <end position="1752"/>
    </location>
</feature>
<comment type="cofactor">
    <cofactor evidence="1">
        <name>FAD</name>
        <dbReference type="ChEBI" id="CHEBI:57692"/>
    </cofactor>
</comment>
<dbReference type="InterPro" id="IPR044920">
    <property type="entry name" value="MnmG_C_subdom_sf"/>
</dbReference>
<dbReference type="InterPro" id="IPR040131">
    <property type="entry name" value="MnmG_N"/>
</dbReference>
<dbReference type="InterPro" id="IPR036188">
    <property type="entry name" value="FAD/NAD-bd_sf"/>
</dbReference>
<feature type="compositionally biased region" description="Low complexity" evidence="7">
    <location>
        <begin position="1174"/>
        <end position="1190"/>
    </location>
</feature>
<feature type="domain" description="PH" evidence="8">
    <location>
        <begin position="868"/>
        <end position="983"/>
    </location>
</feature>
<proteinExistence type="inferred from homology"/>
<keyword evidence="6" id="KW-0274">FAD</keyword>
<dbReference type="InterPro" id="IPR049312">
    <property type="entry name" value="GIDA_C_N"/>
</dbReference>
<feature type="compositionally biased region" description="Gly residues" evidence="7">
    <location>
        <begin position="5940"/>
        <end position="5950"/>
    </location>
</feature>
<feature type="region of interest" description="Disordered" evidence="7">
    <location>
        <begin position="5937"/>
        <end position="5968"/>
    </location>
</feature>
<gene>
    <name evidence="11" type="ORF">C2E20_4186</name>
</gene>
<feature type="compositionally biased region" description="Polar residues" evidence="7">
    <location>
        <begin position="2071"/>
        <end position="2081"/>
    </location>
</feature>
<dbReference type="Pfam" id="PF13932">
    <property type="entry name" value="SAM_GIDA_C"/>
    <property type="match status" value="1"/>
</dbReference>
<evidence type="ECO:0000256" key="3">
    <source>
        <dbReference type="ARBA" id="ARBA00007653"/>
    </source>
</evidence>
<feature type="region of interest" description="Disordered" evidence="7">
    <location>
        <begin position="1275"/>
        <end position="1298"/>
    </location>
</feature>
<dbReference type="EMBL" id="LHPF02000010">
    <property type="protein sequence ID" value="PSC72540.1"/>
    <property type="molecule type" value="Genomic_DNA"/>
</dbReference>
<organism evidence="11 12">
    <name type="scientific">Micractinium conductrix</name>
    <dbReference type="NCBI Taxonomy" id="554055"/>
    <lineage>
        <taxon>Eukaryota</taxon>
        <taxon>Viridiplantae</taxon>
        <taxon>Chlorophyta</taxon>
        <taxon>core chlorophytes</taxon>
        <taxon>Trebouxiophyceae</taxon>
        <taxon>Chlorellales</taxon>
        <taxon>Chlorellaceae</taxon>
        <taxon>Chlorella clade</taxon>
        <taxon>Micractinium</taxon>
    </lineage>
</organism>
<evidence type="ECO:0000256" key="4">
    <source>
        <dbReference type="ARBA" id="ARBA00022448"/>
    </source>
</evidence>
<feature type="region of interest" description="Disordered" evidence="7">
    <location>
        <begin position="4328"/>
        <end position="4347"/>
    </location>
</feature>
<feature type="compositionally biased region" description="Polar residues" evidence="7">
    <location>
        <begin position="3041"/>
        <end position="3051"/>
    </location>
</feature>
<reference evidence="11 12" key="1">
    <citation type="journal article" date="2018" name="Plant J.">
        <title>Genome sequences of Chlorella sorokiniana UTEX 1602 and Micractinium conductrix SAG 241.80: implications to maltose excretion by a green alga.</title>
        <authorList>
            <person name="Arriola M.B."/>
            <person name="Velmurugan N."/>
            <person name="Zhang Y."/>
            <person name="Plunkett M.H."/>
            <person name="Hondzo H."/>
            <person name="Barney B.M."/>
        </authorList>
    </citation>
    <scope>NUCLEOTIDE SEQUENCE [LARGE SCALE GENOMIC DNA]</scope>
    <source>
        <strain evidence="11 12">SAG 241.80</strain>
    </source>
</reference>
<feature type="region of interest" description="Disordered" evidence="7">
    <location>
        <begin position="1488"/>
        <end position="1531"/>
    </location>
</feature>
<evidence type="ECO:0000256" key="7">
    <source>
        <dbReference type="SAM" id="MobiDB-lite"/>
    </source>
</evidence>
<evidence type="ECO:0000313" key="11">
    <source>
        <dbReference type="EMBL" id="PSC72540.1"/>
    </source>
</evidence>
<comment type="similarity">
    <text evidence="3">Belongs to the MnmG family.</text>
</comment>
<feature type="compositionally biased region" description="Gly residues" evidence="7">
    <location>
        <begin position="4211"/>
        <end position="4220"/>
    </location>
</feature>
<evidence type="ECO:0000256" key="6">
    <source>
        <dbReference type="ARBA" id="ARBA00022827"/>
    </source>
</evidence>
<dbReference type="Gene3D" id="1.10.150.570">
    <property type="entry name" value="GidA associated domain, C-terminal subdomain"/>
    <property type="match status" value="1"/>
</dbReference>
<evidence type="ECO:0000259" key="10">
    <source>
        <dbReference type="SMART" id="SM01228"/>
    </source>
</evidence>
<dbReference type="GO" id="GO:0070899">
    <property type="term" value="P:mitochondrial tRNA wobble uridine modification"/>
    <property type="evidence" value="ECO:0007669"/>
    <property type="project" value="UniProtKB-ARBA"/>
</dbReference>
<feature type="compositionally biased region" description="Low complexity" evidence="7">
    <location>
        <begin position="3901"/>
        <end position="3920"/>
    </location>
</feature>
<feature type="region of interest" description="Disordered" evidence="7">
    <location>
        <begin position="2132"/>
        <end position="2160"/>
    </location>
</feature>
<dbReference type="Gene3D" id="3.50.50.60">
    <property type="entry name" value="FAD/NAD(P)-binding domain"/>
    <property type="match status" value="2"/>
</dbReference>
<dbReference type="SMART" id="SM00694">
    <property type="entry name" value="DysFC"/>
    <property type="match status" value="1"/>
</dbReference>
<feature type="compositionally biased region" description="Low complexity" evidence="7">
    <location>
        <begin position="5366"/>
        <end position="5378"/>
    </location>
</feature>
<feature type="compositionally biased region" description="Low complexity" evidence="7">
    <location>
        <begin position="3086"/>
        <end position="3101"/>
    </location>
</feature>
<dbReference type="InterPro" id="IPR047001">
    <property type="entry name" value="MnmG_C_subdom"/>
</dbReference>
<feature type="compositionally biased region" description="Low complexity" evidence="7">
    <location>
        <begin position="484"/>
        <end position="496"/>
    </location>
</feature>
<dbReference type="GO" id="GO:0045053">
    <property type="term" value="P:protein retention in Golgi apparatus"/>
    <property type="evidence" value="ECO:0007669"/>
    <property type="project" value="TreeGrafter"/>
</dbReference>
<dbReference type="GO" id="GO:0006623">
    <property type="term" value="P:protein targeting to vacuole"/>
    <property type="evidence" value="ECO:0007669"/>
    <property type="project" value="TreeGrafter"/>
</dbReference>
<dbReference type="PROSITE" id="PS01281">
    <property type="entry name" value="GIDA_2"/>
    <property type="match status" value="1"/>
</dbReference>
<keyword evidence="12" id="KW-1185">Reference proteome</keyword>
<dbReference type="PANTHER" id="PTHR16166">
    <property type="entry name" value="VACUOLAR PROTEIN SORTING-ASSOCIATED PROTEIN VPS13"/>
    <property type="match status" value="1"/>
</dbReference>
<dbReference type="InterPro" id="IPR020595">
    <property type="entry name" value="MnmG-rel_CS"/>
</dbReference>
<feature type="compositionally biased region" description="Low complexity" evidence="7">
    <location>
        <begin position="5957"/>
        <end position="5968"/>
    </location>
</feature>
<keyword evidence="4" id="KW-0813">Transport</keyword>
<feature type="compositionally biased region" description="Low complexity" evidence="7">
    <location>
        <begin position="1489"/>
        <end position="1522"/>
    </location>
</feature>
<dbReference type="InterPro" id="IPR026904">
    <property type="entry name" value="MnmG_C"/>
</dbReference>
<feature type="region of interest" description="Disordered" evidence="7">
    <location>
        <begin position="1729"/>
        <end position="1772"/>
    </location>
</feature>
<dbReference type="InterPro" id="IPR006614">
    <property type="entry name" value="Peroxin/Ferlin"/>
</dbReference>
<accession>A0A2P6VEL4</accession>
<dbReference type="SUPFAM" id="SSF51905">
    <property type="entry name" value="FAD/NAD(P)-binding domain"/>
    <property type="match status" value="1"/>
</dbReference>